<feature type="region of interest" description="Disordered" evidence="1">
    <location>
        <begin position="1543"/>
        <end position="1563"/>
    </location>
</feature>
<keyword evidence="2" id="KW-0614">Plasmid</keyword>
<evidence type="ECO:0000313" key="3">
    <source>
        <dbReference type="EMBL" id="SFH65547.1"/>
    </source>
</evidence>
<dbReference type="KEGG" id="mphy:MCBMB27_05696"/>
<dbReference type="Proteomes" id="UP000199140">
    <property type="component" value="Unassembled WGS sequence"/>
</dbReference>
<evidence type="ECO:0000313" key="2">
    <source>
        <dbReference type="EMBL" id="APT34987.1"/>
    </source>
</evidence>
<dbReference type="EMBL" id="CP015368">
    <property type="protein sequence ID" value="APT34987.1"/>
    <property type="molecule type" value="Genomic_DNA"/>
</dbReference>
<proteinExistence type="predicted"/>
<keyword evidence="4" id="KW-1185">Reference proteome</keyword>
<organism evidence="3 5">
    <name type="scientific">Methylobacterium phyllosphaerae</name>
    <dbReference type="NCBI Taxonomy" id="418223"/>
    <lineage>
        <taxon>Bacteria</taxon>
        <taxon>Pseudomonadati</taxon>
        <taxon>Pseudomonadota</taxon>
        <taxon>Alphaproteobacteria</taxon>
        <taxon>Hyphomicrobiales</taxon>
        <taxon>Methylobacteriaceae</taxon>
        <taxon>Methylobacterium</taxon>
    </lineage>
</organism>
<name>A0AAE8L9I3_9HYPH</name>
<dbReference type="EMBL" id="FOPK01000040">
    <property type="protein sequence ID" value="SFH65547.1"/>
    <property type="molecule type" value="Genomic_DNA"/>
</dbReference>
<evidence type="ECO:0000256" key="1">
    <source>
        <dbReference type="SAM" id="MobiDB-lite"/>
    </source>
</evidence>
<geneLocation type="plasmid" evidence="2 4">
    <name>CBMB27-p1</name>
</geneLocation>
<reference evidence="3 5" key="2">
    <citation type="submission" date="2016-10" db="EMBL/GenBank/DDBJ databases">
        <authorList>
            <person name="Varghese N."/>
            <person name="Submissions S."/>
        </authorList>
    </citation>
    <scope>NUCLEOTIDE SEQUENCE [LARGE SCALE GENOMIC DNA]</scope>
    <source>
        <strain evidence="3 5">CBMB27</strain>
    </source>
</reference>
<reference evidence="2 4" key="1">
    <citation type="submission" date="2016-04" db="EMBL/GenBank/DDBJ databases">
        <title>Complete genome sequencing and analysis of CBMB27, Methylobacterium phyllosphaerae isolated from leaf tissues of rice (Oryza sativa L.).</title>
        <authorList>
            <person name="Lee Y."/>
            <person name="Hwangbo K."/>
            <person name="Chung H."/>
            <person name="Yoo J."/>
            <person name="Kim K.Y."/>
            <person name="Sa T.M."/>
            <person name="Um Y."/>
            <person name="Madhaiyan M."/>
        </authorList>
    </citation>
    <scope>NUCLEOTIDE SEQUENCE [LARGE SCALE GENOMIC DNA]</scope>
    <source>
        <strain evidence="2 4">CBMB27</strain>
        <plasmid evidence="2 4">CBMB27-p1</plasmid>
    </source>
</reference>
<evidence type="ECO:0008006" key="6">
    <source>
        <dbReference type="Google" id="ProtNLM"/>
    </source>
</evidence>
<feature type="region of interest" description="Disordered" evidence="1">
    <location>
        <begin position="880"/>
        <end position="910"/>
    </location>
</feature>
<evidence type="ECO:0000313" key="5">
    <source>
        <dbReference type="Proteomes" id="UP000199140"/>
    </source>
</evidence>
<sequence>MRPKSRKPEPPFSQLRNVLAALPETGDHGFEGLIAAACSQLAGVPFRLVGSGRQFGRDAEGAVSGGAILVEAKRYTTRLSYADLSTKLIEALERSRRHVEVWCAAATVALDAADAGDLRSMGEARGTTVLVLDWTQPVPPLAVLLATAAGAVVDWFSRCAPESASEVERDLVSVRAHLLYADQAGALRAEFRGRSLGLASARRLNAGWMQQHFSDACLAVHTFNQVLAPLDPSMRPAPLTRARLEARVRDAIGTWSPDPSVVILTGAPEGGAGGRGDEGVGKTWAAVRSWLTFPDSADRPRPLLLFMASHMWRDGDEKTPMALLARLAAEQTGAATAGASERWQAKLERWLTRSDDAIEQVPAILLVLDGVNERTHHPWPALISALVREACSKALKIVVTTRRGIYERDLAPRLGREQQVITVEAFSDEELDHLIEQAGRAPTSVREPLRGFLRNPRVLSVGLDLLDRLDPDEVSVERLLFEYLRRRQEVRSRGGAHTPEQFARMLVHHAREIRERLLSQTPARRAVEFDDRTLHQRLGLPAGSPSVVADLGEIIDSGFIRITDHARGRYALREHGRTLGLGLLVVDELEDAAHEEGARLDQILETIVDPIRAIDETALVLLAALDVAAADRSIGDQVVEELLHQVLTLQNIPGGPRARIFSGLDTRTDAFLAVAGRLYGERARLGRREWMKDALLAARDRPATASQIDRAVRRWLRSWQSEPKASNLDGYPEEQLRRARAHHDEAERRHRQDIADLTAAERAFVDRELIPLPNDYAQRVDELALPLLAGRSLLDYADDLFAWCVAVSAGWEAGGSLEMMYWLRRLDPVGWAATTRAIGVQAAAFLVPDRSRIFQWTIEYALSGSGDPAQAREAEEVWLSEQDDPRRQRTRPAIELQDVNPLDPGASEPTDGLDELIPRYRVWTEDRGGEPPAVLMRSFESPFARARLVLCRFRPTAIAEMHRDIAVRCRAIPGVSPTVLANFLRRDTAILAPVAGALVDWMTDLQARGDLERKEIDAPTLLLASVLPHLEAEPQFDLHAGQRADAEDAFWLGRMFKPMTDDVVAEKLHAAIQARDTLRARLALIATADAGSGRESVRQAARDALESNDAILRAAAFRAMTRVGGGDDDARFTGTWCRRDDLVDEAQVREDFWGSLWFSRAHGSSDDPTILRRLNPALRSSALERGGPRMLEAAIDNVIAVLGDVDPRELLPSGLEIDIVRSDDLPSVGDPWGSWHRVGFPVQDDEFEAVNGSRRRVRDMRDFSALRRRLEAAGHEVLMYPLTSAALDRAASHAPEAFNRLIETVEGLARTEKGTLAAVLAHDLGRVLSHTQSERAVALFALYEAVRPILPEIMPTSGLARSTLLLWRGADLDEIVALRRQRLDAAPNDLLIAREVLAAEMVGRHDFIADYVAERLSGDHPAELARAVTVAGFAGSGYGLEHVFADDRFRYGFLERAATAAKHNFDSALWAVHWHRAAASAADHVDVWRYVELASACVDARCVLWSEEGEGGYLFECLRPTLHGLYEAATRHRDDKRGKTLFGHSKPPSWLGDARPGDVPGDQ</sequence>
<gene>
    <name evidence="2" type="ORF">MCBMB27_05696</name>
    <name evidence="3" type="ORF">SAMN05192567_14014</name>
</gene>
<protein>
    <recommendedName>
        <fullName evidence="6">NACHT domain-containing protein</fullName>
    </recommendedName>
</protein>
<dbReference type="Proteomes" id="UP000185487">
    <property type="component" value="Plasmid CBMB27-p1"/>
</dbReference>
<evidence type="ECO:0000313" key="4">
    <source>
        <dbReference type="Proteomes" id="UP000185487"/>
    </source>
</evidence>
<accession>A0AAE8L9I3</accession>